<dbReference type="EMBL" id="MN738929">
    <property type="protein sequence ID" value="QHT31969.1"/>
    <property type="molecule type" value="Genomic_DNA"/>
</dbReference>
<reference evidence="1" key="1">
    <citation type="journal article" date="2020" name="Nature">
        <title>Giant virus diversity and host interactions through global metagenomics.</title>
        <authorList>
            <person name="Schulz F."/>
            <person name="Roux S."/>
            <person name="Paez-Espino D."/>
            <person name="Jungbluth S."/>
            <person name="Walsh D.A."/>
            <person name="Denef V.J."/>
            <person name="McMahon K.D."/>
            <person name="Konstantinidis K.T."/>
            <person name="Eloe-Fadrosh E.A."/>
            <person name="Kyrpides N.C."/>
            <person name="Woyke T."/>
        </authorList>
    </citation>
    <scope>NUCLEOTIDE SEQUENCE</scope>
    <source>
        <strain evidence="1">GVMAG-M-3300009159-65</strain>
    </source>
</reference>
<name>A0A6C0EUF1_9ZZZZ</name>
<evidence type="ECO:0000313" key="1">
    <source>
        <dbReference type="EMBL" id="QHT31969.1"/>
    </source>
</evidence>
<dbReference type="AlphaFoldDB" id="A0A6C0EUF1"/>
<protein>
    <submittedName>
        <fullName evidence="1">Uncharacterized protein</fullName>
    </submittedName>
</protein>
<organism evidence="1">
    <name type="scientific">viral metagenome</name>
    <dbReference type="NCBI Taxonomy" id="1070528"/>
    <lineage>
        <taxon>unclassified sequences</taxon>
        <taxon>metagenomes</taxon>
        <taxon>organismal metagenomes</taxon>
    </lineage>
</organism>
<sequence>MLYVSYQIFLIQESYSILLNNIFIHYNAKKNIKNIKYIKIYVSLFLASFL</sequence>
<accession>A0A6C0EUF1</accession>
<proteinExistence type="predicted"/>